<evidence type="ECO:0000256" key="1">
    <source>
        <dbReference type="SAM" id="MobiDB-lite"/>
    </source>
</evidence>
<dbReference type="Pfam" id="PF03837">
    <property type="entry name" value="RecT"/>
    <property type="match status" value="1"/>
</dbReference>
<dbReference type="Proteomes" id="UP001162780">
    <property type="component" value="Chromosome"/>
</dbReference>
<dbReference type="InterPro" id="IPR010183">
    <property type="entry name" value="Phage_lambda_Bet"/>
</dbReference>
<dbReference type="InterPro" id="IPR018330">
    <property type="entry name" value="RecT_fam"/>
</dbReference>
<feature type="compositionally biased region" description="Polar residues" evidence="1">
    <location>
        <begin position="1"/>
        <end position="10"/>
    </location>
</feature>
<evidence type="ECO:0000313" key="3">
    <source>
        <dbReference type="Proteomes" id="UP001162780"/>
    </source>
</evidence>
<feature type="region of interest" description="Disordered" evidence="1">
    <location>
        <begin position="1"/>
        <end position="20"/>
    </location>
</feature>
<proteinExistence type="predicted"/>
<dbReference type="RefSeq" id="WP_255186906.1">
    <property type="nucleotide sequence ID" value="NZ_CP113517.1"/>
</dbReference>
<name>A0ABY7GNB1_9GAMM</name>
<dbReference type="NCBIfam" id="TIGR01913">
    <property type="entry name" value="bet_lambda"/>
    <property type="match status" value="1"/>
</dbReference>
<dbReference type="EMBL" id="CP113517">
    <property type="protein sequence ID" value="WAR46000.1"/>
    <property type="molecule type" value="Genomic_DNA"/>
</dbReference>
<gene>
    <name evidence="2" type="primary">bet</name>
    <name evidence="2" type="ORF">NM686_005630</name>
</gene>
<evidence type="ECO:0000313" key="2">
    <source>
        <dbReference type="EMBL" id="WAR46000.1"/>
    </source>
</evidence>
<accession>A0ABY7GNB1</accession>
<sequence>MSQNNRNTLPKTRGLPMPATAQQSYGLSEQSWKVLTEVTFPTAKTPEAILMALDYCKARKLDIFKKPVHIVPMWSAALGRNVETVWPSIMEIQTTASRTGVWAGMDRPVWGPDVTKTFTGRYKDDNEQWQESSVTVTFPEWVAVTVYRIVGGKRCAFTEEVYWLEAYSTAGGKNSQVPTAMWIKRPKGQLSKCGKAASLRAAFPEECGYAAEEMDGKTLDDVVDGSVIDGEATHWKTDVGQAGDWFSGPTGQTPQVIDVSQIHPKVQKAVAELVRRTAAAGAWKAAYDYAHQKFKGIDLSFALAELDKVSEVEPKVTPTLQQNDNHCMPPLSAKDMAMNQARQTLGHAA</sequence>
<keyword evidence="3" id="KW-1185">Reference proteome</keyword>
<organism evidence="2 3">
    <name type="scientific">Methylomonas rapida</name>
    <dbReference type="NCBI Taxonomy" id="2963939"/>
    <lineage>
        <taxon>Bacteria</taxon>
        <taxon>Pseudomonadati</taxon>
        <taxon>Pseudomonadota</taxon>
        <taxon>Gammaproteobacteria</taxon>
        <taxon>Methylococcales</taxon>
        <taxon>Methylococcaceae</taxon>
        <taxon>Methylomonas</taxon>
    </lineage>
</organism>
<reference evidence="2" key="1">
    <citation type="submission" date="2022-11" db="EMBL/GenBank/DDBJ databases">
        <title>Methylomonas rapida sp. nov., Carotenoid-Producing Obligate Methanotrophs with High Growth Characteristics and Biotechnological Potential.</title>
        <authorList>
            <person name="Tikhonova E.N."/>
            <person name="Suleimanov R.Z."/>
            <person name="Miroshnikov K."/>
            <person name="Oshkin I.Y."/>
            <person name="Belova S.E."/>
            <person name="Danilova O.V."/>
            <person name="Ashikhmin A."/>
            <person name="Konopkin A."/>
            <person name="But S.Y."/>
            <person name="Khmelenina V.N."/>
            <person name="Kuznetsov N."/>
            <person name="Pimenov N.V."/>
            <person name="Dedysh S.N."/>
        </authorList>
    </citation>
    <scope>NUCLEOTIDE SEQUENCE</scope>
    <source>
        <strain evidence="2">MP1</strain>
    </source>
</reference>
<protein>
    <submittedName>
        <fullName evidence="2">Phage recombination protein Bet</fullName>
    </submittedName>
</protein>